<dbReference type="Proteomes" id="UP000030758">
    <property type="component" value="Unassembled WGS sequence"/>
</dbReference>
<dbReference type="InterPro" id="IPR045183">
    <property type="entry name" value="Ebi-like"/>
</dbReference>
<keyword evidence="2 6" id="KW-0853">WD repeat</keyword>
<dbReference type="Gene3D" id="2.130.10.10">
    <property type="entry name" value="YVTN repeat-like/Quinoprotein amine dehydrogenase"/>
    <property type="match status" value="1"/>
</dbReference>
<comment type="similarity">
    <text evidence="5">Belongs to the WD repeat EBI family.</text>
</comment>
<evidence type="ECO:0000256" key="4">
    <source>
        <dbReference type="ARBA" id="ARBA00023242"/>
    </source>
</evidence>
<dbReference type="AlphaFoldDB" id="A0A085N8A4"/>
<dbReference type="Gene3D" id="1.20.960.30">
    <property type="match status" value="1"/>
</dbReference>
<sequence length="475" mass="53503">MSLSRKELIRLIYGFMMSRGYELSTLLLLSEGGVSKRSMFKFDFPPEALGYLIHKGQYVLATQSPNDLRALLISSRATLQDAMRVYEEEAKERKEAQMLAYSSASADYGFAYLMSFGLYGTGERVPRILLEGHQASVFSCDWNPVVNILATCSHSGTANFWTIEGGTAEGPIVLPHPVYPTSPSQCNPQKTGVSCMAWHPAGDFIATSICDSMIRVWYQTGEEFAVLQGHKNRIVTMQWNRSGTYLLSAGLDALAIAWEFASFRIFQKFYLCPAPMTDIAWMDNDTFALCCHDKTIQIFKLGKQKLQRAMFGHTKEITMIKWHPQLPLLASSSDDGTVKIWSPDKELCICNLTEHTNEVFVIAWNPDLHSPYQLASTSADKRIRLWNVKSKQCLQVLTYHDNAVICADFSPDGRYLVSTCFSQWVCLWDMKATVGFVACCWCDRLDFPAFDLRWNKDGDMLAATLGTKCVGELLQ</sequence>
<feature type="repeat" description="WD" evidence="6">
    <location>
        <begin position="186"/>
        <end position="217"/>
    </location>
</feature>
<dbReference type="PROSITE" id="PS50082">
    <property type="entry name" value="WD_REPEATS_2"/>
    <property type="match status" value="6"/>
</dbReference>
<organism evidence="7">
    <name type="scientific">Trichuris suis</name>
    <name type="common">pig whipworm</name>
    <dbReference type="NCBI Taxonomy" id="68888"/>
    <lineage>
        <taxon>Eukaryota</taxon>
        <taxon>Metazoa</taxon>
        <taxon>Ecdysozoa</taxon>
        <taxon>Nematoda</taxon>
        <taxon>Enoplea</taxon>
        <taxon>Dorylaimia</taxon>
        <taxon>Trichinellida</taxon>
        <taxon>Trichuridae</taxon>
        <taxon>Trichuris</taxon>
    </lineage>
</organism>
<dbReference type="GO" id="GO:0003714">
    <property type="term" value="F:transcription corepressor activity"/>
    <property type="evidence" value="ECO:0007669"/>
    <property type="project" value="InterPro"/>
</dbReference>
<evidence type="ECO:0000256" key="1">
    <source>
        <dbReference type="ARBA" id="ARBA00004123"/>
    </source>
</evidence>
<evidence type="ECO:0000256" key="5">
    <source>
        <dbReference type="ARBA" id="ARBA00025741"/>
    </source>
</evidence>
<dbReference type="InterPro" id="IPR006594">
    <property type="entry name" value="LisH"/>
</dbReference>
<evidence type="ECO:0000256" key="6">
    <source>
        <dbReference type="PROSITE-ProRule" id="PRU00221"/>
    </source>
</evidence>
<feature type="repeat" description="WD" evidence="6">
    <location>
        <begin position="352"/>
        <end position="396"/>
    </location>
</feature>
<dbReference type="PROSITE" id="PS00678">
    <property type="entry name" value="WD_REPEATS_1"/>
    <property type="match status" value="2"/>
</dbReference>
<dbReference type="GO" id="GO:0000118">
    <property type="term" value="C:histone deacetylase complex"/>
    <property type="evidence" value="ECO:0007669"/>
    <property type="project" value="TreeGrafter"/>
</dbReference>
<dbReference type="PANTHER" id="PTHR22846:SF2">
    <property type="entry name" value="F-BOX-LIKE_WD REPEAT-CONTAINING PROTEIN EBI"/>
    <property type="match status" value="1"/>
</dbReference>
<dbReference type="InterPro" id="IPR019775">
    <property type="entry name" value="WD40_repeat_CS"/>
</dbReference>
<dbReference type="EMBL" id="KL367534">
    <property type="protein sequence ID" value="KFD65700.1"/>
    <property type="molecule type" value="Genomic_DNA"/>
</dbReference>
<protein>
    <recommendedName>
        <fullName evidence="8">WD domain, G-beta repeat protein</fullName>
    </recommendedName>
</protein>
<accession>A0A085N8A4</accession>
<comment type="subcellular location">
    <subcellularLocation>
        <location evidence="1">Nucleus</location>
    </subcellularLocation>
</comment>
<dbReference type="PANTHER" id="PTHR22846">
    <property type="entry name" value="WD40 REPEAT PROTEIN"/>
    <property type="match status" value="1"/>
</dbReference>
<evidence type="ECO:0000256" key="3">
    <source>
        <dbReference type="ARBA" id="ARBA00022737"/>
    </source>
</evidence>
<feature type="repeat" description="WD" evidence="6">
    <location>
        <begin position="130"/>
        <end position="164"/>
    </location>
</feature>
<dbReference type="InterPro" id="IPR036322">
    <property type="entry name" value="WD40_repeat_dom_sf"/>
</dbReference>
<dbReference type="PROSITE" id="PS50896">
    <property type="entry name" value="LISH"/>
    <property type="match status" value="1"/>
</dbReference>
<dbReference type="Pfam" id="PF00400">
    <property type="entry name" value="WD40"/>
    <property type="match status" value="6"/>
</dbReference>
<proteinExistence type="inferred from homology"/>
<keyword evidence="3" id="KW-0677">Repeat</keyword>
<dbReference type="GO" id="GO:0006357">
    <property type="term" value="P:regulation of transcription by RNA polymerase II"/>
    <property type="evidence" value="ECO:0007669"/>
    <property type="project" value="TreeGrafter"/>
</dbReference>
<evidence type="ECO:0000313" key="7">
    <source>
        <dbReference type="EMBL" id="KFD65700.1"/>
    </source>
</evidence>
<name>A0A085N8A4_9BILA</name>
<keyword evidence="4" id="KW-0539">Nucleus</keyword>
<gene>
    <name evidence="7" type="ORF">M514_09636</name>
</gene>
<dbReference type="InterPro" id="IPR015943">
    <property type="entry name" value="WD40/YVTN_repeat-like_dom_sf"/>
</dbReference>
<evidence type="ECO:0008006" key="8">
    <source>
        <dbReference type="Google" id="ProtNLM"/>
    </source>
</evidence>
<dbReference type="SUPFAM" id="SSF50978">
    <property type="entry name" value="WD40 repeat-like"/>
    <property type="match status" value="1"/>
</dbReference>
<feature type="repeat" description="WD" evidence="6">
    <location>
        <begin position="397"/>
        <end position="431"/>
    </location>
</feature>
<dbReference type="SMART" id="SM00320">
    <property type="entry name" value="WD40"/>
    <property type="match status" value="7"/>
</dbReference>
<feature type="repeat" description="WD" evidence="6">
    <location>
        <begin position="310"/>
        <end position="342"/>
    </location>
</feature>
<dbReference type="PROSITE" id="PS50294">
    <property type="entry name" value="WD_REPEATS_REGION"/>
    <property type="match status" value="5"/>
</dbReference>
<evidence type="ECO:0000256" key="2">
    <source>
        <dbReference type="ARBA" id="ARBA00022574"/>
    </source>
</evidence>
<reference evidence="7" key="1">
    <citation type="journal article" date="2014" name="Nat. Genet.">
        <title>Genome and transcriptome of the porcine whipworm Trichuris suis.</title>
        <authorList>
            <person name="Jex A.R."/>
            <person name="Nejsum P."/>
            <person name="Schwarz E.M."/>
            <person name="Hu L."/>
            <person name="Young N.D."/>
            <person name="Hall R.S."/>
            <person name="Korhonen P.K."/>
            <person name="Liao S."/>
            <person name="Thamsborg S."/>
            <person name="Xia J."/>
            <person name="Xu P."/>
            <person name="Wang S."/>
            <person name="Scheerlinck J.P."/>
            <person name="Hofmann A."/>
            <person name="Sternberg P.W."/>
            <person name="Wang J."/>
            <person name="Gasser R.B."/>
        </authorList>
    </citation>
    <scope>NUCLEOTIDE SEQUENCE [LARGE SCALE GENOMIC DNA]</scope>
    <source>
        <strain evidence="7">DCEP-RM93F</strain>
    </source>
</reference>
<dbReference type="CDD" id="cd00200">
    <property type="entry name" value="WD40"/>
    <property type="match status" value="1"/>
</dbReference>
<feature type="repeat" description="WD" evidence="6">
    <location>
        <begin position="227"/>
        <end position="268"/>
    </location>
</feature>
<dbReference type="InterPro" id="IPR001680">
    <property type="entry name" value="WD40_rpt"/>
</dbReference>